<evidence type="ECO:0000313" key="2">
    <source>
        <dbReference type="EMBL" id="PKC55058.1"/>
    </source>
</evidence>
<gene>
    <name evidence="2" type="ORF">RhiirA1_476233</name>
</gene>
<feature type="compositionally biased region" description="Basic and acidic residues" evidence="1">
    <location>
        <begin position="19"/>
        <end position="29"/>
    </location>
</feature>
<feature type="compositionally biased region" description="Polar residues" evidence="1">
    <location>
        <begin position="68"/>
        <end position="86"/>
    </location>
</feature>
<evidence type="ECO:0000256" key="1">
    <source>
        <dbReference type="SAM" id="MobiDB-lite"/>
    </source>
</evidence>
<reference evidence="2 3" key="1">
    <citation type="submission" date="2017-10" db="EMBL/GenBank/DDBJ databases">
        <title>Extensive intraspecific genome diversity in a model arbuscular mycorrhizal fungus.</title>
        <authorList>
            <person name="Chen E.C.H."/>
            <person name="Morin E."/>
            <person name="Baudet D."/>
            <person name="Noel J."/>
            <person name="Ndikumana S."/>
            <person name="Charron P."/>
            <person name="St-Onge C."/>
            <person name="Giorgi J."/>
            <person name="Grigoriev I.V."/>
            <person name="Roux C."/>
            <person name="Martin F.M."/>
            <person name="Corradi N."/>
        </authorList>
    </citation>
    <scope>NUCLEOTIDE SEQUENCE [LARGE SCALE GENOMIC DNA]</scope>
    <source>
        <strain evidence="2 3">A1</strain>
    </source>
</reference>
<dbReference type="Proteomes" id="UP000232688">
    <property type="component" value="Unassembled WGS sequence"/>
</dbReference>
<organism evidence="2 3">
    <name type="scientific">Rhizophagus irregularis</name>
    <dbReference type="NCBI Taxonomy" id="588596"/>
    <lineage>
        <taxon>Eukaryota</taxon>
        <taxon>Fungi</taxon>
        <taxon>Fungi incertae sedis</taxon>
        <taxon>Mucoromycota</taxon>
        <taxon>Glomeromycotina</taxon>
        <taxon>Glomeromycetes</taxon>
        <taxon>Glomerales</taxon>
        <taxon>Glomeraceae</taxon>
        <taxon>Rhizophagus</taxon>
    </lineage>
</organism>
<name>A0A2N0QVG6_9GLOM</name>
<dbReference type="VEuPathDB" id="FungiDB:RhiirA1_476233"/>
<evidence type="ECO:0000313" key="3">
    <source>
        <dbReference type="Proteomes" id="UP000232688"/>
    </source>
</evidence>
<dbReference type="EMBL" id="LLXH01002817">
    <property type="protein sequence ID" value="PKC55058.1"/>
    <property type="molecule type" value="Genomic_DNA"/>
</dbReference>
<accession>A0A2N0QVG6</accession>
<comment type="caution">
    <text evidence="2">The sequence shown here is derived from an EMBL/GenBank/DDBJ whole genome shotgun (WGS) entry which is preliminary data.</text>
</comment>
<sequence length="135" mass="14798">MEDFSSPSSPNNNDNNMIIDDKNEMEHPISSEPDVSSRDTSTSISQTPIINSQDAMDTDLPENDSDKGITQGSADTQITSDTNNDPTLPAAPLIVIKNLSPIGISPIAIYHLESNSILDRLHIKKLRLHSTNRMQ</sequence>
<feature type="compositionally biased region" description="Polar residues" evidence="1">
    <location>
        <begin position="38"/>
        <end position="55"/>
    </location>
</feature>
<feature type="region of interest" description="Disordered" evidence="1">
    <location>
        <begin position="1"/>
        <end position="86"/>
    </location>
</feature>
<feature type="compositionally biased region" description="Low complexity" evidence="1">
    <location>
        <begin position="1"/>
        <end position="16"/>
    </location>
</feature>
<proteinExistence type="predicted"/>
<protein>
    <submittedName>
        <fullName evidence="2">Uncharacterized protein</fullName>
    </submittedName>
</protein>
<dbReference type="VEuPathDB" id="FungiDB:RhiirFUN_001817"/>
<dbReference type="AlphaFoldDB" id="A0A2N0QVG6"/>
<reference evidence="2 3" key="2">
    <citation type="submission" date="2017-10" db="EMBL/GenBank/DDBJ databases">
        <title>Genome analyses suggest a sexual origin of heterokaryosis in a supposedly ancient asexual fungus.</title>
        <authorList>
            <person name="Corradi N."/>
            <person name="Sedzielewska K."/>
            <person name="Noel J."/>
            <person name="Charron P."/>
            <person name="Farinelli L."/>
            <person name="Marton T."/>
            <person name="Kruger M."/>
            <person name="Pelin A."/>
            <person name="Brachmann A."/>
            <person name="Corradi N."/>
        </authorList>
    </citation>
    <scope>NUCLEOTIDE SEQUENCE [LARGE SCALE GENOMIC DNA]</scope>
    <source>
        <strain evidence="2 3">A1</strain>
    </source>
</reference>